<protein>
    <recommendedName>
        <fullName evidence="5">N-alpha-acetyltransferase 40</fullName>
        <ecNumber evidence="4">2.3.1.257</ecNumber>
    </recommendedName>
</protein>
<dbReference type="EC" id="2.3.1.257" evidence="4"/>
<accession>A0A913XZ28</accession>
<dbReference type="InterPro" id="IPR016181">
    <property type="entry name" value="Acyl_CoA_acyltransferase"/>
</dbReference>
<dbReference type="GeneID" id="110250229"/>
<comment type="catalytic activity">
    <reaction evidence="11">
        <text>N-terminal L-seryl-[histone H4] + acetyl-CoA = N-terminal N(alpha)-acetyl-L-seryl-[histone H4] + CoA + H(+)</text>
        <dbReference type="Rhea" id="RHEA:50596"/>
        <dbReference type="Rhea" id="RHEA-COMP:12740"/>
        <dbReference type="Rhea" id="RHEA-COMP:12743"/>
        <dbReference type="ChEBI" id="CHEBI:15378"/>
        <dbReference type="ChEBI" id="CHEBI:57287"/>
        <dbReference type="ChEBI" id="CHEBI:57288"/>
        <dbReference type="ChEBI" id="CHEBI:64738"/>
        <dbReference type="ChEBI" id="CHEBI:83690"/>
        <dbReference type="EC" id="2.3.1.257"/>
    </reaction>
</comment>
<keyword evidence="7" id="KW-0808">Transferase</keyword>
<evidence type="ECO:0000256" key="2">
    <source>
        <dbReference type="ARBA" id="ARBA00004496"/>
    </source>
</evidence>
<keyword evidence="14" id="KW-1185">Reference proteome</keyword>
<evidence type="ECO:0000256" key="9">
    <source>
        <dbReference type="ARBA" id="ARBA00023315"/>
    </source>
</evidence>
<dbReference type="SUPFAM" id="SSF55729">
    <property type="entry name" value="Acyl-CoA N-acyltransferases (Nat)"/>
    <property type="match status" value="1"/>
</dbReference>
<dbReference type="GO" id="GO:0005737">
    <property type="term" value="C:cytoplasm"/>
    <property type="evidence" value="ECO:0007669"/>
    <property type="project" value="UniProtKB-SubCell"/>
</dbReference>
<comment type="similarity">
    <text evidence="3">Belongs to the acetyltransferase family. NAA40 subfamily.</text>
</comment>
<dbReference type="KEGG" id="epa:110250229"/>
<evidence type="ECO:0000256" key="4">
    <source>
        <dbReference type="ARBA" id="ARBA00012950"/>
    </source>
</evidence>
<keyword evidence="9" id="KW-0012">Acyltransferase</keyword>
<dbReference type="OMA" id="KYDRNGX"/>
<comment type="subcellular location">
    <subcellularLocation>
        <location evidence="2">Cytoplasm</location>
    </subcellularLocation>
    <subcellularLocation>
        <location evidence="1">Nucleus</location>
    </subcellularLocation>
</comment>
<comment type="catalytic activity">
    <reaction evidence="10">
        <text>N-terminal L-seryl-[histone H2A] + acetyl-CoA = N-terminal N(alpha)-acetyl-L-seryl-[histone H2A] + CoA + H(+)</text>
        <dbReference type="Rhea" id="RHEA:50600"/>
        <dbReference type="Rhea" id="RHEA-COMP:12742"/>
        <dbReference type="Rhea" id="RHEA-COMP:12744"/>
        <dbReference type="ChEBI" id="CHEBI:15378"/>
        <dbReference type="ChEBI" id="CHEBI:57287"/>
        <dbReference type="ChEBI" id="CHEBI:57288"/>
        <dbReference type="ChEBI" id="CHEBI:64738"/>
        <dbReference type="ChEBI" id="CHEBI:83690"/>
        <dbReference type="EC" id="2.3.1.257"/>
    </reaction>
</comment>
<dbReference type="Pfam" id="PF00583">
    <property type="entry name" value="Acetyltransf_1"/>
    <property type="match status" value="1"/>
</dbReference>
<feature type="domain" description="N-acetyltransferase" evidence="12">
    <location>
        <begin position="37"/>
        <end position="160"/>
    </location>
</feature>
<evidence type="ECO:0000256" key="5">
    <source>
        <dbReference type="ARBA" id="ARBA00015043"/>
    </source>
</evidence>
<dbReference type="OrthoDB" id="424551at2759"/>
<dbReference type="InterPro" id="IPR000182">
    <property type="entry name" value="GNAT_dom"/>
</dbReference>
<dbReference type="AlphaFoldDB" id="A0A913XZ28"/>
<evidence type="ECO:0000259" key="12">
    <source>
        <dbReference type="PROSITE" id="PS51186"/>
    </source>
</evidence>
<dbReference type="RefSeq" id="XP_020912497.1">
    <property type="nucleotide sequence ID" value="XM_021056838.2"/>
</dbReference>
<dbReference type="EnsemblMetazoa" id="XM_021056838.2">
    <property type="protein sequence ID" value="XP_020912497.1"/>
    <property type="gene ID" value="LOC110250229"/>
</dbReference>
<evidence type="ECO:0000256" key="6">
    <source>
        <dbReference type="ARBA" id="ARBA00022490"/>
    </source>
</evidence>
<dbReference type="GO" id="GO:0043998">
    <property type="term" value="F:histone H2A acetyltransferase activity"/>
    <property type="evidence" value="ECO:0007669"/>
    <property type="project" value="InterPro"/>
</dbReference>
<evidence type="ECO:0000313" key="14">
    <source>
        <dbReference type="Proteomes" id="UP000887567"/>
    </source>
</evidence>
<evidence type="ECO:0000256" key="10">
    <source>
        <dbReference type="ARBA" id="ARBA00047821"/>
    </source>
</evidence>
<dbReference type="InterPro" id="IPR039949">
    <property type="entry name" value="NAA40"/>
</dbReference>
<dbReference type="PANTHER" id="PTHR20531:SF1">
    <property type="entry name" value="N-ALPHA-ACETYLTRANSFERASE 40"/>
    <property type="match status" value="1"/>
</dbReference>
<evidence type="ECO:0000256" key="8">
    <source>
        <dbReference type="ARBA" id="ARBA00023242"/>
    </source>
</evidence>
<dbReference type="PROSITE" id="PS51186">
    <property type="entry name" value="GNAT"/>
    <property type="match status" value="1"/>
</dbReference>
<organism evidence="13 14">
    <name type="scientific">Exaiptasia diaphana</name>
    <name type="common">Tropical sea anemone</name>
    <name type="synonym">Aiptasia pulchella</name>
    <dbReference type="NCBI Taxonomy" id="2652724"/>
    <lineage>
        <taxon>Eukaryota</taxon>
        <taxon>Metazoa</taxon>
        <taxon>Cnidaria</taxon>
        <taxon>Anthozoa</taxon>
        <taxon>Hexacorallia</taxon>
        <taxon>Actiniaria</taxon>
        <taxon>Aiptasiidae</taxon>
        <taxon>Exaiptasia</taxon>
    </lineage>
</organism>
<keyword evidence="8" id="KW-0539">Nucleus</keyword>
<evidence type="ECO:0000256" key="7">
    <source>
        <dbReference type="ARBA" id="ARBA00022679"/>
    </source>
</evidence>
<evidence type="ECO:0000256" key="3">
    <source>
        <dbReference type="ARBA" id="ARBA00008870"/>
    </source>
</evidence>
<reference evidence="13" key="1">
    <citation type="submission" date="2022-11" db="UniProtKB">
        <authorList>
            <consortium name="EnsemblMetazoa"/>
        </authorList>
    </citation>
    <scope>IDENTIFICATION</scope>
</reference>
<dbReference type="GO" id="GO:1990189">
    <property type="term" value="F:protein N-terminal-serine acetyltransferase activity"/>
    <property type="evidence" value="ECO:0007669"/>
    <property type="project" value="UniProtKB-EC"/>
</dbReference>
<sequence>MGRKSTKGKEKKLKRKEEVAKINASQAAVDAANEVEDPFKPFTAFKSFSRNGYEESEWGWSDKKKMEEMTEDTARYLIVRDSEDKGVALSHFRFDLDENMDEVIYCYEIQVDPSFHHKGLGKFLMQILELMGHRAQMKKIVLTVFTGNGVAINFFKNCLK</sequence>
<dbReference type="CDD" id="cd04301">
    <property type="entry name" value="NAT_SF"/>
    <property type="match status" value="1"/>
</dbReference>
<evidence type="ECO:0000256" key="1">
    <source>
        <dbReference type="ARBA" id="ARBA00004123"/>
    </source>
</evidence>
<dbReference type="GO" id="GO:0005634">
    <property type="term" value="C:nucleus"/>
    <property type="evidence" value="ECO:0007669"/>
    <property type="project" value="UniProtKB-SubCell"/>
</dbReference>
<dbReference type="PANTHER" id="PTHR20531">
    <property type="entry name" value="N-ALPHA-ACETYLTRANSFERASE 40"/>
    <property type="match status" value="1"/>
</dbReference>
<dbReference type="Gene3D" id="3.40.630.30">
    <property type="match status" value="1"/>
</dbReference>
<name>A0A913XZ28_EXADI</name>
<evidence type="ECO:0000313" key="13">
    <source>
        <dbReference type="EnsemblMetazoa" id="XP_020912497.1"/>
    </source>
</evidence>
<evidence type="ECO:0000256" key="11">
    <source>
        <dbReference type="ARBA" id="ARBA00049524"/>
    </source>
</evidence>
<proteinExistence type="inferred from homology"/>
<dbReference type="Proteomes" id="UP000887567">
    <property type="component" value="Unplaced"/>
</dbReference>
<dbReference type="GO" id="GO:0010485">
    <property type="term" value="F:histone H4 acetyltransferase activity"/>
    <property type="evidence" value="ECO:0007669"/>
    <property type="project" value="InterPro"/>
</dbReference>
<keyword evidence="6" id="KW-0963">Cytoplasm</keyword>